<gene>
    <name evidence="1" type="ORF">T10_1374</name>
</gene>
<keyword evidence="2" id="KW-1185">Reference proteome</keyword>
<feature type="non-terminal residue" evidence="1">
    <location>
        <position position="41"/>
    </location>
</feature>
<accession>A0A0V1MD51</accession>
<evidence type="ECO:0000313" key="1">
    <source>
        <dbReference type="EMBL" id="KRZ69832.1"/>
    </source>
</evidence>
<name>A0A0V1MD51_9BILA</name>
<protein>
    <submittedName>
        <fullName evidence="1">Uncharacterized protein</fullName>
    </submittedName>
</protein>
<evidence type="ECO:0000313" key="2">
    <source>
        <dbReference type="Proteomes" id="UP000054843"/>
    </source>
</evidence>
<dbReference type="EMBL" id="JYDO01000127">
    <property type="protein sequence ID" value="KRZ69832.1"/>
    <property type="molecule type" value="Genomic_DNA"/>
</dbReference>
<organism evidence="1 2">
    <name type="scientific">Trichinella papuae</name>
    <dbReference type="NCBI Taxonomy" id="268474"/>
    <lineage>
        <taxon>Eukaryota</taxon>
        <taxon>Metazoa</taxon>
        <taxon>Ecdysozoa</taxon>
        <taxon>Nematoda</taxon>
        <taxon>Enoplea</taxon>
        <taxon>Dorylaimia</taxon>
        <taxon>Trichinellida</taxon>
        <taxon>Trichinellidae</taxon>
        <taxon>Trichinella</taxon>
    </lineage>
</organism>
<dbReference type="Proteomes" id="UP000054843">
    <property type="component" value="Unassembled WGS sequence"/>
</dbReference>
<comment type="caution">
    <text evidence="1">The sequence shown here is derived from an EMBL/GenBank/DDBJ whole genome shotgun (WGS) entry which is preliminary data.</text>
</comment>
<reference evidence="1 2" key="1">
    <citation type="submission" date="2015-01" db="EMBL/GenBank/DDBJ databases">
        <title>Evolution of Trichinella species and genotypes.</title>
        <authorList>
            <person name="Korhonen P.K."/>
            <person name="Edoardo P."/>
            <person name="Giuseppe L.R."/>
            <person name="Gasser R.B."/>
        </authorList>
    </citation>
    <scope>NUCLEOTIDE SEQUENCE [LARGE SCALE GENOMIC DNA]</scope>
    <source>
        <strain evidence="1">ISS1980</strain>
    </source>
</reference>
<sequence length="41" mass="4706">LFVVTACLFRIINPQVHKLLCLIRNACRVSKSQPSFGNRVY</sequence>
<proteinExistence type="predicted"/>
<feature type="non-terminal residue" evidence="1">
    <location>
        <position position="1"/>
    </location>
</feature>
<dbReference type="AlphaFoldDB" id="A0A0V1MD51"/>